<dbReference type="PROSITE" id="PS51257">
    <property type="entry name" value="PROKAR_LIPOPROTEIN"/>
    <property type="match status" value="1"/>
</dbReference>
<gene>
    <name evidence="2" type="ORF">UFOPK2683_01337</name>
    <name evidence="3" type="ORF">UFOPK3605_00364</name>
    <name evidence="4" type="ORF">UFOPK3897_00189</name>
    <name evidence="5" type="ORF">UFOPK4121_00242</name>
</gene>
<dbReference type="EMBL" id="CAEZYK010000095">
    <property type="protein sequence ID" value="CAB4731884.1"/>
    <property type="molecule type" value="Genomic_DNA"/>
</dbReference>
<reference evidence="4" key="1">
    <citation type="submission" date="2020-05" db="EMBL/GenBank/DDBJ databases">
        <authorList>
            <person name="Chiriac C."/>
            <person name="Salcher M."/>
            <person name="Ghai R."/>
            <person name="Kavagutti S V."/>
        </authorList>
    </citation>
    <scope>NUCLEOTIDE SEQUENCE</scope>
</reference>
<evidence type="ECO:0000256" key="1">
    <source>
        <dbReference type="SAM" id="Phobius"/>
    </source>
</evidence>
<feature type="transmembrane region" description="Helical" evidence="1">
    <location>
        <begin position="12"/>
        <end position="32"/>
    </location>
</feature>
<sequence length="261" mass="27857">MRELLIDTPSWVIALVLFIFFAGVSLGCRAIIRKRCSEKRCEELSDESSRLLTGLAATFAFFIGFAVTVTWGAVATGQDAVENQAARAQQMSWNLNNIPNQSDADPILKDLQVYLATAADKDGYYLARGDTTNLPSMRPFDAFQDAVHKYAYSSTTPGPEVSGLVTAASNLTNASASVSAVAQRSLPLLLAILLLVTGTFIAIVMGISTTNTSRPLLLTAWCIIPALSITVIAALAFPFAGDISVDLSPIKAVAEQMANHP</sequence>
<feature type="transmembrane region" description="Helical" evidence="1">
    <location>
        <begin position="216"/>
        <end position="240"/>
    </location>
</feature>
<dbReference type="AlphaFoldDB" id="A0A6J7LKY3"/>
<dbReference type="InterPro" id="IPR025333">
    <property type="entry name" value="DUF4239"/>
</dbReference>
<proteinExistence type="predicted"/>
<evidence type="ECO:0000313" key="2">
    <source>
        <dbReference type="EMBL" id="CAB4731884.1"/>
    </source>
</evidence>
<dbReference type="EMBL" id="CAFBOF010000002">
    <property type="protein sequence ID" value="CAB4969006.1"/>
    <property type="molecule type" value="Genomic_DNA"/>
</dbReference>
<keyword evidence="1" id="KW-0812">Transmembrane</keyword>
<evidence type="ECO:0000313" key="4">
    <source>
        <dbReference type="EMBL" id="CAB4969006.1"/>
    </source>
</evidence>
<organism evidence="4">
    <name type="scientific">freshwater metagenome</name>
    <dbReference type="NCBI Taxonomy" id="449393"/>
    <lineage>
        <taxon>unclassified sequences</taxon>
        <taxon>metagenomes</taxon>
        <taxon>ecological metagenomes</taxon>
    </lineage>
</organism>
<dbReference type="EMBL" id="CAFBPQ010000003">
    <property type="protein sequence ID" value="CAB5014408.1"/>
    <property type="molecule type" value="Genomic_DNA"/>
</dbReference>
<feature type="transmembrane region" description="Helical" evidence="1">
    <location>
        <begin position="186"/>
        <end position="204"/>
    </location>
</feature>
<evidence type="ECO:0000313" key="5">
    <source>
        <dbReference type="EMBL" id="CAB5014408.1"/>
    </source>
</evidence>
<keyword evidence="1" id="KW-0472">Membrane</keyword>
<evidence type="ECO:0000313" key="3">
    <source>
        <dbReference type="EMBL" id="CAB4898772.1"/>
    </source>
</evidence>
<keyword evidence="1" id="KW-1133">Transmembrane helix</keyword>
<name>A0A6J7LKY3_9ZZZZ</name>
<feature type="transmembrane region" description="Helical" evidence="1">
    <location>
        <begin position="52"/>
        <end position="74"/>
    </location>
</feature>
<dbReference type="Pfam" id="PF14023">
    <property type="entry name" value="Bestrophin-like"/>
    <property type="match status" value="1"/>
</dbReference>
<protein>
    <submittedName>
        <fullName evidence="4">Unannotated protein</fullName>
    </submittedName>
</protein>
<accession>A0A6J7LKY3</accession>
<dbReference type="EMBL" id="CAFBMM010000008">
    <property type="protein sequence ID" value="CAB4898772.1"/>
    <property type="molecule type" value="Genomic_DNA"/>
</dbReference>